<dbReference type="RefSeq" id="WP_008294837.1">
    <property type="nucleotide sequence ID" value="NZ_CM002299.1"/>
</dbReference>
<comment type="similarity">
    <text evidence="4 16 17">Belongs to the OadG family.</text>
</comment>
<keyword evidence="18" id="KW-0456">Lyase</keyword>
<dbReference type="InterPro" id="IPR023424">
    <property type="entry name" value="OadG"/>
</dbReference>
<organism evidence="18 19">
    <name type="scientific">Congregibacter litoralis KT71</name>
    <dbReference type="NCBI Taxonomy" id="314285"/>
    <lineage>
        <taxon>Bacteria</taxon>
        <taxon>Pseudomonadati</taxon>
        <taxon>Pseudomonadota</taxon>
        <taxon>Gammaproteobacteria</taxon>
        <taxon>Cellvibrionales</taxon>
        <taxon>Halieaceae</taxon>
        <taxon>Congregibacter</taxon>
    </lineage>
</organism>
<evidence type="ECO:0000256" key="11">
    <source>
        <dbReference type="ARBA" id="ARBA00023053"/>
    </source>
</evidence>
<evidence type="ECO:0000256" key="10">
    <source>
        <dbReference type="ARBA" id="ARBA00022989"/>
    </source>
</evidence>
<dbReference type="OrthoDB" id="5772594at2"/>
<reference evidence="18 19" key="1">
    <citation type="journal article" date="2007" name="Proc. Natl. Acad. Sci. U.S.A.">
        <title>Characterization of a marine gammaproteobacterium capable of aerobic anoxygenic photosynthesis.</title>
        <authorList>
            <person name="Fuchs B.M."/>
            <person name="Spring S."/>
            <person name="Teeling H."/>
            <person name="Quast C."/>
            <person name="Wulf J."/>
            <person name="Schattenhofer M."/>
            <person name="Yan S."/>
            <person name="Ferriera S."/>
            <person name="Johnson J."/>
            <person name="Glockner F.O."/>
            <person name="Amann R."/>
        </authorList>
    </citation>
    <scope>NUCLEOTIDE SEQUENCE [LARGE SCALE GENOMIC DNA]</scope>
    <source>
        <strain evidence="18">KT71</strain>
    </source>
</reference>
<comment type="caution">
    <text evidence="18">The sequence shown here is derived from an EMBL/GenBank/DDBJ whole genome shotgun (WGS) entry which is preliminary data.</text>
</comment>
<evidence type="ECO:0000256" key="1">
    <source>
        <dbReference type="ARBA" id="ARBA00001959"/>
    </source>
</evidence>
<evidence type="ECO:0000256" key="3">
    <source>
        <dbReference type="ARBA" id="ARBA00004162"/>
    </source>
</evidence>
<comment type="cofactor">
    <cofactor evidence="1 16 17">
        <name>Na(+)</name>
        <dbReference type="ChEBI" id="CHEBI:29101"/>
    </cofactor>
</comment>
<evidence type="ECO:0000256" key="2">
    <source>
        <dbReference type="ARBA" id="ARBA00003002"/>
    </source>
</evidence>
<evidence type="ECO:0000256" key="8">
    <source>
        <dbReference type="ARBA" id="ARBA00022692"/>
    </source>
</evidence>
<comment type="catalytic activity">
    <reaction evidence="15 16 17">
        <text>oxaloacetate + 2 Na(+)(in) + H(+) = pyruvate + 2 Na(+)(out) + CO2</text>
        <dbReference type="Rhea" id="RHEA:57724"/>
        <dbReference type="ChEBI" id="CHEBI:15361"/>
        <dbReference type="ChEBI" id="CHEBI:15378"/>
        <dbReference type="ChEBI" id="CHEBI:16452"/>
        <dbReference type="ChEBI" id="CHEBI:16526"/>
        <dbReference type="ChEBI" id="CHEBI:29101"/>
        <dbReference type="EC" id="7.2.4.2"/>
    </reaction>
</comment>
<evidence type="ECO:0000256" key="17">
    <source>
        <dbReference type="RuleBase" id="RU004278"/>
    </source>
</evidence>
<dbReference type="Pfam" id="PF04277">
    <property type="entry name" value="OAD_gamma"/>
    <property type="match status" value="1"/>
</dbReference>
<sequence>MGASLLSQGIELLIYGMGTVVVFLTLLVFATRVMSRTIQRFFPEPPIVVPQRVSAARGDLAPAPELLAAISAAVHQHRRHRAAESDPDQRNSHV</sequence>
<evidence type="ECO:0000256" key="15">
    <source>
        <dbReference type="ARBA" id="ARBA00048176"/>
    </source>
</evidence>
<keyword evidence="6 16" id="KW-0813">Transport</keyword>
<evidence type="ECO:0000256" key="16">
    <source>
        <dbReference type="HAMAP-Rule" id="MF_00404"/>
    </source>
</evidence>
<protein>
    <recommendedName>
        <fullName evidence="16">Probable oxaloacetate decarboxylase gamma chain</fullName>
        <ecNumber evidence="16">7.2.4.2</ecNumber>
    </recommendedName>
</protein>
<dbReference type="GO" id="GO:0015451">
    <property type="term" value="F:decarboxylation-driven active transmembrane transporter activity"/>
    <property type="evidence" value="ECO:0007669"/>
    <property type="project" value="UniProtKB-EC"/>
</dbReference>
<dbReference type="STRING" id="314285.KT71_12035"/>
<dbReference type="GO" id="GO:0015081">
    <property type="term" value="F:sodium ion transmembrane transporter activity"/>
    <property type="evidence" value="ECO:0007669"/>
    <property type="project" value="UniProtKB-UniRule"/>
</dbReference>
<keyword evidence="7 16" id="KW-1003">Cell membrane</keyword>
<dbReference type="eggNOG" id="COG3630">
    <property type="taxonomic scope" value="Bacteria"/>
</dbReference>
<keyword evidence="9 16" id="KW-1278">Translocase</keyword>
<dbReference type="GO" id="GO:0005886">
    <property type="term" value="C:plasma membrane"/>
    <property type="evidence" value="ECO:0007669"/>
    <property type="project" value="UniProtKB-SubCell"/>
</dbReference>
<evidence type="ECO:0000256" key="5">
    <source>
        <dbReference type="ARBA" id="ARBA00011869"/>
    </source>
</evidence>
<keyword evidence="10 16" id="KW-1133">Transmembrane helix</keyword>
<proteinExistence type="inferred from homology"/>
<dbReference type="Proteomes" id="UP000019205">
    <property type="component" value="Chromosome"/>
</dbReference>
<keyword evidence="12 16" id="KW-0406">Ion transport</keyword>
<name>A4AAB1_9GAMM</name>
<dbReference type="InterPro" id="IPR005899">
    <property type="entry name" value="Na_pump_deCOase"/>
</dbReference>
<comment type="subunit">
    <text evidence="5 16">Heterotrimer of an alpha, a beta and a gamma subunit.</text>
</comment>
<keyword evidence="8 16" id="KW-0812">Transmembrane</keyword>
<accession>A4AAB1</accession>
<evidence type="ECO:0000313" key="18">
    <source>
        <dbReference type="EMBL" id="EAQ96988.1"/>
    </source>
</evidence>
<dbReference type="EC" id="7.2.4.2" evidence="16"/>
<comment type="function">
    <text evidence="2 16 17">Catalyzes the decarboxylation of oxaloacetate coupled to Na(+) translocation.</text>
</comment>
<evidence type="ECO:0000256" key="14">
    <source>
        <dbReference type="ARBA" id="ARBA00023201"/>
    </source>
</evidence>
<reference evidence="18 19" key="2">
    <citation type="journal article" date="2009" name="PLoS ONE">
        <title>The photosynthetic apparatus and its regulation in the aerobic gammaproteobacterium Congregibacter litoralis gen. nov., sp. nov.</title>
        <authorList>
            <person name="Spring S."/>
            <person name="Lunsdorf H."/>
            <person name="Fuchs B.M."/>
            <person name="Tindall B.J."/>
        </authorList>
    </citation>
    <scope>NUCLEOTIDE SEQUENCE [LARGE SCALE GENOMIC DNA]</scope>
    <source>
        <strain evidence="18">KT71</strain>
    </source>
</reference>
<gene>
    <name evidence="16" type="primary">oadG</name>
    <name evidence="18" type="ORF">KT71_12035</name>
</gene>
<evidence type="ECO:0000313" key="19">
    <source>
        <dbReference type="Proteomes" id="UP000019205"/>
    </source>
</evidence>
<dbReference type="HOGENOM" id="CLU_168750_3_1_6"/>
<dbReference type="GO" id="GO:0008948">
    <property type="term" value="F:oxaloacetate decarboxylase activity"/>
    <property type="evidence" value="ECO:0007669"/>
    <property type="project" value="UniProtKB-UniRule"/>
</dbReference>
<evidence type="ECO:0000256" key="12">
    <source>
        <dbReference type="ARBA" id="ARBA00023065"/>
    </source>
</evidence>
<dbReference type="NCBIfam" id="TIGR01195">
    <property type="entry name" value="oadG_fam"/>
    <property type="match status" value="1"/>
</dbReference>
<evidence type="ECO:0000256" key="13">
    <source>
        <dbReference type="ARBA" id="ARBA00023136"/>
    </source>
</evidence>
<evidence type="ECO:0000256" key="9">
    <source>
        <dbReference type="ARBA" id="ARBA00022967"/>
    </source>
</evidence>
<keyword evidence="13 16" id="KW-0472">Membrane</keyword>
<dbReference type="EMBL" id="AAOA02000003">
    <property type="protein sequence ID" value="EAQ96988.1"/>
    <property type="molecule type" value="Genomic_DNA"/>
</dbReference>
<evidence type="ECO:0000256" key="6">
    <source>
        <dbReference type="ARBA" id="ARBA00022448"/>
    </source>
</evidence>
<dbReference type="AlphaFoldDB" id="A4AAB1"/>
<dbReference type="HAMAP" id="MF_00404">
    <property type="entry name" value="OadG"/>
    <property type="match status" value="1"/>
</dbReference>
<feature type="transmembrane region" description="Helical" evidence="16 17">
    <location>
        <begin position="12"/>
        <end position="30"/>
    </location>
</feature>
<keyword evidence="14 16" id="KW-0739">Sodium transport</keyword>
<comment type="subcellular location">
    <subcellularLocation>
        <location evidence="3 16 17">Cell membrane</location>
        <topology evidence="3 16 17">Single-pass membrane protein</topology>
    </subcellularLocation>
</comment>
<keyword evidence="11 16" id="KW-0915">Sodium</keyword>
<dbReference type="GO" id="GO:0036376">
    <property type="term" value="P:sodium ion export across plasma membrane"/>
    <property type="evidence" value="ECO:0007669"/>
    <property type="project" value="InterPro"/>
</dbReference>
<keyword evidence="19" id="KW-1185">Reference proteome</keyword>
<evidence type="ECO:0000256" key="4">
    <source>
        <dbReference type="ARBA" id="ARBA00005844"/>
    </source>
</evidence>
<evidence type="ECO:0000256" key="7">
    <source>
        <dbReference type="ARBA" id="ARBA00022475"/>
    </source>
</evidence>